<feature type="compositionally biased region" description="Low complexity" evidence="4">
    <location>
        <begin position="256"/>
        <end position="270"/>
    </location>
</feature>
<comment type="subcellular location">
    <subcellularLocation>
        <location evidence="1">Nucleus</location>
    </subcellularLocation>
</comment>
<dbReference type="SMART" id="SM00384">
    <property type="entry name" value="AT_hook"/>
    <property type="match status" value="8"/>
</dbReference>
<dbReference type="GO" id="GO:0006334">
    <property type="term" value="P:nucleosome assembly"/>
    <property type="evidence" value="ECO:0007669"/>
    <property type="project" value="InterPro"/>
</dbReference>
<evidence type="ECO:0000313" key="6">
    <source>
        <dbReference type="EMBL" id="GAV78987.1"/>
    </source>
</evidence>
<dbReference type="FunFam" id="1.10.10.10:FF:000637">
    <property type="entry name" value="Histone H1.2"/>
    <property type="match status" value="1"/>
</dbReference>
<dbReference type="Pfam" id="PF00538">
    <property type="entry name" value="Linker_histone"/>
    <property type="match status" value="1"/>
</dbReference>
<dbReference type="AlphaFoldDB" id="A0A1Q3CFJ2"/>
<evidence type="ECO:0000256" key="4">
    <source>
        <dbReference type="SAM" id="MobiDB-lite"/>
    </source>
</evidence>
<dbReference type="GO" id="GO:0045910">
    <property type="term" value="P:negative regulation of DNA recombination"/>
    <property type="evidence" value="ECO:0007669"/>
    <property type="project" value="TreeGrafter"/>
</dbReference>
<dbReference type="CDD" id="cd00073">
    <property type="entry name" value="H15"/>
    <property type="match status" value="1"/>
</dbReference>
<feature type="region of interest" description="Disordered" evidence="4">
    <location>
        <begin position="360"/>
        <end position="404"/>
    </location>
</feature>
<evidence type="ECO:0000256" key="2">
    <source>
        <dbReference type="ARBA" id="ARBA00023125"/>
    </source>
</evidence>
<sequence>TSSILSQISTVRLNRKSHHHCTTFPPYIYTITDPKISLPLSRSSPTKPMDPYLPKSIGPPPQQEPPPIPLPPPPPTTTTDQIPNHTAHAANPTPSLPQTLNHPPYAEMICEAIGALKERNGSSKRAIAKYIEKVYTTTNLPPTHSALLTHHLKRLKNNGQLVMVKKSYKLSPATSIPRSDAIIGPNNIAPPVHVPSPAPLSISPAPPLPTSGPTKKGRGRPAKPKPKPNVPGPLVVSGAGPVQQPKRGPGRPPKNGPVVSVGPVLPGGPLMAKKGRGRPPKAGTIGPKKSPGRPRKPKSLLAPNGLKRGRGRPPKTFSQVPAQPQAMVVPYPATGVQNMMKPRGRPKKFAATAAAAVVAGKPRGRPPIIDGVIKPKKPSSSSGRPVGRPKKNTAAEPEPEPEPQQVAYADLKRKFEYFQTRVKQAVGVLKPQFSSESDISAIAAIQELEGLSAMGIGTPLREEPQPQWQQSPLLQI</sequence>
<dbReference type="PANTHER" id="PTHR11467">
    <property type="entry name" value="HISTONE H1"/>
    <property type="match status" value="1"/>
</dbReference>
<dbReference type="GO" id="GO:0030261">
    <property type="term" value="P:chromosome condensation"/>
    <property type="evidence" value="ECO:0007669"/>
    <property type="project" value="TreeGrafter"/>
</dbReference>
<dbReference type="Gene3D" id="1.10.10.10">
    <property type="entry name" value="Winged helix-like DNA-binding domain superfamily/Winged helix DNA-binding domain"/>
    <property type="match status" value="1"/>
</dbReference>
<comment type="caution">
    <text evidence="6">The sequence shown here is derived from an EMBL/GenBank/DDBJ whole genome shotgun (WGS) entry which is preliminary data.</text>
</comment>
<keyword evidence="2" id="KW-0238">DNA-binding</keyword>
<feature type="compositionally biased region" description="Pro residues" evidence="4">
    <location>
        <begin position="194"/>
        <end position="210"/>
    </location>
</feature>
<dbReference type="GO" id="GO:0003690">
    <property type="term" value="F:double-stranded DNA binding"/>
    <property type="evidence" value="ECO:0007669"/>
    <property type="project" value="TreeGrafter"/>
</dbReference>
<proteinExistence type="predicted"/>
<dbReference type="InterPro" id="IPR017956">
    <property type="entry name" value="AT_hook_DNA-bd_motif"/>
</dbReference>
<dbReference type="SMART" id="SM00526">
    <property type="entry name" value="H15"/>
    <property type="match status" value="1"/>
</dbReference>
<gene>
    <name evidence="6" type="ORF">CFOL_v3_22452</name>
</gene>
<reference evidence="7" key="1">
    <citation type="submission" date="2016-04" db="EMBL/GenBank/DDBJ databases">
        <title>Cephalotus genome sequencing.</title>
        <authorList>
            <person name="Fukushima K."/>
            <person name="Hasebe M."/>
            <person name="Fang X."/>
        </authorList>
    </citation>
    <scope>NUCLEOTIDE SEQUENCE [LARGE SCALE GENOMIC DNA]</scope>
    <source>
        <strain evidence="7">cv. St1</strain>
    </source>
</reference>
<feature type="compositionally biased region" description="Low complexity" evidence="4">
    <location>
        <begin position="465"/>
        <end position="476"/>
    </location>
</feature>
<dbReference type="InParanoid" id="A0A1Q3CFJ2"/>
<dbReference type="InterPro" id="IPR036388">
    <property type="entry name" value="WH-like_DNA-bd_sf"/>
</dbReference>
<evidence type="ECO:0000256" key="1">
    <source>
        <dbReference type="ARBA" id="ARBA00004123"/>
    </source>
</evidence>
<dbReference type="PRINTS" id="PR00929">
    <property type="entry name" value="ATHOOK"/>
</dbReference>
<evidence type="ECO:0000313" key="7">
    <source>
        <dbReference type="Proteomes" id="UP000187406"/>
    </source>
</evidence>
<keyword evidence="3" id="KW-0539">Nucleus</keyword>
<dbReference type="EMBL" id="BDDD01001897">
    <property type="protein sequence ID" value="GAV78987.1"/>
    <property type="molecule type" value="Genomic_DNA"/>
</dbReference>
<accession>A0A1Q3CFJ2</accession>
<dbReference type="Proteomes" id="UP000187406">
    <property type="component" value="Unassembled WGS sequence"/>
</dbReference>
<feature type="compositionally biased region" description="Basic residues" evidence="4">
    <location>
        <begin position="215"/>
        <end position="226"/>
    </location>
</feature>
<organism evidence="6 7">
    <name type="scientific">Cephalotus follicularis</name>
    <name type="common">Albany pitcher plant</name>
    <dbReference type="NCBI Taxonomy" id="3775"/>
    <lineage>
        <taxon>Eukaryota</taxon>
        <taxon>Viridiplantae</taxon>
        <taxon>Streptophyta</taxon>
        <taxon>Embryophyta</taxon>
        <taxon>Tracheophyta</taxon>
        <taxon>Spermatophyta</taxon>
        <taxon>Magnoliopsida</taxon>
        <taxon>eudicotyledons</taxon>
        <taxon>Gunneridae</taxon>
        <taxon>Pentapetalae</taxon>
        <taxon>rosids</taxon>
        <taxon>fabids</taxon>
        <taxon>Oxalidales</taxon>
        <taxon>Cephalotaceae</taxon>
        <taxon>Cephalotus</taxon>
    </lineage>
</organism>
<dbReference type="SUPFAM" id="SSF46785">
    <property type="entry name" value="Winged helix' DNA-binding domain"/>
    <property type="match status" value="1"/>
</dbReference>
<dbReference type="STRING" id="3775.A0A1Q3CFJ2"/>
<feature type="region of interest" description="Disordered" evidence="4">
    <location>
        <begin position="39"/>
        <end position="99"/>
    </location>
</feature>
<dbReference type="InterPro" id="IPR036390">
    <property type="entry name" value="WH_DNA-bd_sf"/>
</dbReference>
<dbReference type="InterPro" id="IPR005818">
    <property type="entry name" value="Histone_H1/H5_H15"/>
</dbReference>
<feature type="compositionally biased region" description="Pro residues" evidence="4">
    <location>
        <begin position="57"/>
        <end position="76"/>
    </location>
</feature>
<keyword evidence="7" id="KW-1185">Reference proteome</keyword>
<feature type="region of interest" description="Disordered" evidence="4">
    <location>
        <begin position="194"/>
        <end position="325"/>
    </location>
</feature>
<evidence type="ECO:0000256" key="3">
    <source>
        <dbReference type="ARBA" id="ARBA00023242"/>
    </source>
</evidence>
<dbReference type="PROSITE" id="PS51504">
    <property type="entry name" value="H15"/>
    <property type="match status" value="1"/>
</dbReference>
<dbReference type="PANTHER" id="PTHR11467:SF29">
    <property type="entry name" value="OS03G0711600 PROTEIN"/>
    <property type="match status" value="1"/>
</dbReference>
<dbReference type="GO" id="GO:0031492">
    <property type="term" value="F:nucleosomal DNA binding"/>
    <property type="evidence" value="ECO:0007669"/>
    <property type="project" value="TreeGrafter"/>
</dbReference>
<dbReference type="GO" id="GO:0005730">
    <property type="term" value="C:nucleolus"/>
    <property type="evidence" value="ECO:0007669"/>
    <property type="project" value="TreeGrafter"/>
</dbReference>
<feature type="region of interest" description="Disordered" evidence="4">
    <location>
        <begin position="457"/>
        <end position="476"/>
    </location>
</feature>
<dbReference type="OrthoDB" id="1110759at2759"/>
<dbReference type="GO" id="GO:0000786">
    <property type="term" value="C:nucleosome"/>
    <property type="evidence" value="ECO:0007669"/>
    <property type="project" value="InterPro"/>
</dbReference>
<feature type="domain" description="H15" evidence="5">
    <location>
        <begin position="101"/>
        <end position="172"/>
    </location>
</feature>
<protein>
    <submittedName>
        <fullName evidence="6">Linker_histone domain-containing protein</fullName>
    </submittedName>
</protein>
<name>A0A1Q3CFJ2_CEPFO</name>
<evidence type="ECO:0000259" key="5">
    <source>
        <dbReference type="PROSITE" id="PS51504"/>
    </source>
</evidence>
<dbReference type="FunCoup" id="A0A1Q3CFJ2">
    <property type="interactions" value="1147"/>
</dbReference>
<feature type="non-terminal residue" evidence="6">
    <location>
        <position position="1"/>
    </location>
</feature>